<dbReference type="HOGENOM" id="CLU_785653_0_0_1"/>
<gene>
    <name evidence="1" type="ORF">SETTUDRAFT_96957</name>
</gene>
<protein>
    <submittedName>
        <fullName evidence="1">Uncharacterized protein</fullName>
    </submittedName>
</protein>
<reference evidence="1 2" key="2">
    <citation type="journal article" date="2013" name="PLoS Genet.">
        <title>Comparative genome structure, secondary metabolite, and effector coding capacity across Cochliobolus pathogens.</title>
        <authorList>
            <person name="Condon B.J."/>
            <person name="Leng Y."/>
            <person name="Wu D."/>
            <person name="Bushley K.E."/>
            <person name="Ohm R.A."/>
            <person name="Otillar R."/>
            <person name="Martin J."/>
            <person name="Schackwitz W."/>
            <person name="Grimwood J."/>
            <person name="MohdZainudin N."/>
            <person name="Xue C."/>
            <person name="Wang R."/>
            <person name="Manning V.A."/>
            <person name="Dhillon B."/>
            <person name="Tu Z.J."/>
            <person name="Steffenson B.J."/>
            <person name="Salamov A."/>
            <person name="Sun H."/>
            <person name="Lowry S."/>
            <person name="LaButti K."/>
            <person name="Han J."/>
            <person name="Copeland A."/>
            <person name="Lindquist E."/>
            <person name="Barry K."/>
            <person name="Schmutz J."/>
            <person name="Baker S.E."/>
            <person name="Ciuffetti L.M."/>
            <person name="Grigoriev I.V."/>
            <person name="Zhong S."/>
            <person name="Turgeon B.G."/>
        </authorList>
    </citation>
    <scope>NUCLEOTIDE SEQUENCE [LARGE SCALE GENOMIC DNA]</scope>
    <source>
        <strain evidence="2">28A</strain>
    </source>
</reference>
<dbReference type="OrthoDB" id="3772513at2759"/>
<evidence type="ECO:0000313" key="1">
    <source>
        <dbReference type="EMBL" id="EOA82346.1"/>
    </source>
</evidence>
<dbReference type="EMBL" id="KB908855">
    <property type="protein sequence ID" value="EOA82346.1"/>
    <property type="molecule type" value="Genomic_DNA"/>
</dbReference>
<dbReference type="RefSeq" id="XP_008030585.1">
    <property type="nucleotide sequence ID" value="XM_008032394.1"/>
</dbReference>
<dbReference type="AlphaFoldDB" id="R0IAK1"/>
<accession>R0IAK1</accession>
<reference evidence="1 2" key="1">
    <citation type="journal article" date="2012" name="PLoS Pathog.">
        <title>Diverse lifestyles and strategies of plant pathogenesis encoded in the genomes of eighteen Dothideomycetes fungi.</title>
        <authorList>
            <person name="Ohm R.A."/>
            <person name="Feau N."/>
            <person name="Henrissat B."/>
            <person name="Schoch C.L."/>
            <person name="Horwitz B.A."/>
            <person name="Barry K.W."/>
            <person name="Condon B.J."/>
            <person name="Copeland A.C."/>
            <person name="Dhillon B."/>
            <person name="Glaser F."/>
            <person name="Hesse C.N."/>
            <person name="Kosti I."/>
            <person name="LaButti K."/>
            <person name="Lindquist E.A."/>
            <person name="Lucas S."/>
            <person name="Salamov A.A."/>
            <person name="Bradshaw R.E."/>
            <person name="Ciuffetti L."/>
            <person name="Hamelin R.C."/>
            <person name="Kema G.H.J."/>
            <person name="Lawrence C."/>
            <person name="Scott J.A."/>
            <person name="Spatafora J.W."/>
            <person name="Turgeon B.G."/>
            <person name="de Wit P.J.G.M."/>
            <person name="Zhong S."/>
            <person name="Goodwin S.B."/>
            <person name="Grigoriev I.V."/>
        </authorList>
    </citation>
    <scope>NUCLEOTIDE SEQUENCE [LARGE SCALE GENOMIC DNA]</scope>
    <source>
        <strain evidence="2">28A</strain>
    </source>
</reference>
<dbReference type="eggNOG" id="ENOG502T5RE">
    <property type="taxonomic scope" value="Eukaryota"/>
</dbReference>
<organism evidence="1 2">
    <name type="scientific">Exserohilum turcicum (strain 28A)</name>
    <name type="common">Northern leaf blight fungus</name>
    <name type="synonym">Setosphaeria turcica</name>
    <dbReference type="NCBI Taxonomy" id="671987"/>
    <lineage>
        <taxon>Eukaryota</taxon>
        <taxon>Fungi</taxon>
        <taxon>Dikarya</taxon>
        <taxon>Ascomycota</taxon>
        <taxon>Pezizomycotina</taxon>
        <taxon>Dothideomycetes</taxon>
        <taxon>Pleosporomycetidae</taxon>
        <taxon>Pleosporales</taxon>
        <taxon>Pleosporineae</taxon>
        <taxon>Pleosporaceae</taxon>
        <taxon>Exserohilum</taxon>
    </lineage>
</organism>
<dbReference type="GeneID" id="19406276"/>
<dbReference type="Proteomes" id="UP000016935">
    <property type="component" value="Unassembled WGS sequence"/>
</dbReference>
<name>R0IAK1_EXST2</name>
<sequence>MAKEILHRVSSNTFVLAPPIDDRGSPVFSSEVLLEALYLYVSVPFQTTHNLIVNVCIVPFSIPSHRSQIFYHAEAFYAQCCQELAMEDFMATIITTAQKSYSLHMPYHPWNFNVGDVQIDDLIFSSQQDSCLDKDAERALGSPLGERYGMCATREADGFGLKHRLDPSRQICPVTKVAEEFLNRFRNTKSYGMIGDLQNPLLHVEINARMKEAGFEGSSRSLKTLRNETAFINQLVASVEQAHGTGVASLVFYHIFSYSNYHLVRIMNRYGAAKQRLAIRTICDHLDVGSIHGTCLPILRIQDLLRERMPVLPYVVFLGNKRFLIIGCSKEVIDSAIGYLEVGATVAIDCSFP</sequence>
<proteinExistence type="predicted"/>
<keyword evidence="2" id="KW-1185">Reference proteome</keyword>
<evidence type="ECO:0000313" key="2">
    <source>
        <dbReference type="Proteomes" id="UP000016935"/>
    </source>
</evidence>